<feature type="domain" description="Sugar fermentation stimulation protein C-terminal" evidence="2">
    <location>
        <begin position="84"/>
        <end position="222"/>
    </location>
</feature>
<feature type="domain" description="SfsA N-terminal OB" evidence="3">
    <location>
        <begin position="13"/>
        <end position="80"/>
    </location>
</feature>
<dbReference type="EMBL" id="JBFRYA010000010">
    <property type="protein sequence ID" value="MEX1669719.1"/>
    <property type="molecule type" value="Genomic_DNA"/>
</dbReference>
<proteinExistence type="inferred from homology"/>
<reference evidence="4 5" key="1">
    <citation type="journal article" date="2011" name="Int. J. Syst. Evol. Microbiol.">
        <title>Zhongshania antarctica gen. nov., sp. nov. and Zhongshania guokunii sp. nov., gammaproteobacteria respectively isolated from coastal attached (fast) ice and surface seawater of the Antarctic.</title>
        <authorList>
            <person name="Li H.J."/>
            <person name="Zhang X.Y."/>
            <person name="Chen C.X."/>
            <person name="Zhang Y.J."/>
            <person name="Gao Z.M."/>
            <person name="Yu Y."/>
            <person name="Chen X.L."/>
            <person name="Chen B."/>
            <person name="Zhang Y.Z."/>
        </authorList>
    </citation>
    <scope>NUCLEOTIDE SEQUENCE [LARGE SCALE GENOMIC DNA]</scope>
    <source>
        <strain evidence="4 5">ZS6-22T</strain>
    </source>
</reference>
<dbReference type="InterPro" id="IPR005224">
    <property type="entry name" value="SfsA"/>
</dbReference>
<dbReference type="CDD" id="cd22359">
    <property type="entry name" value="SfsA-like_bacterial"/>
    <property type="match status" value="1"/>
</dbReference>
<dbReference type="PANTHER" id="PTHR30545:SF2">
    <property type="entry name" value="SUGAR FERMENTATION STIMULATION PROTEIN A"/>
    <property type="match status" value="1"/>
</dbReference>
<dbReference type="InterPro" id="IPR040452">
    <property type="entry name" value="SfsA_C"/>
</dbReference>
<sequence>MQWSGELQSGYLLRRYKRFLADVVLDDGTEVTVHCPNTGAMTGCAEPDSRVWLSVSDNPKRKYSMTWELLETEAGDKVCIHSALANTLADEALADDRIRPLVGYPSWQREKKLPTGSRIDLYAAATADLPECYVEVKSVTLDCGGGLGAFPDAVSKRASRHIEDLLALRDCGARVVLLFAVLHEGIARVTSAADIDPDYARNLRAAVAAGLDVFAYKAEISNAHMTLGSALPVSV</sequence>
<evidence type="ECO:0000313" key="4">
    <source>
        <dbReference type="EMBL" id="MEX1669719.1"/>
    </source>
</evidence>
<comment type="similarity">
    <text evidence="1">Belongs to the SfsA family.</text>
</comment>
<evidence type="ECO:0000313" key="5">
    <source>
        <dbReference type="Proteomes" id="UP001557485"/>
    </source>
</evidence>
<keyword evidence="5" id="KW-1185">Reference proteome</keyword>
<dbReference type="InterPro" id="IPR041465">
    <property type="entry name" value="SfsA_N"/>
</dbReference>
<evidence type="ECO:0000259" key="3">
    <source>
        <dbReference type="Pfam" id="PF17746"/>
    </source>
</evidence>
<gene>
    <name evidence="1 4" type="primary">sfsA</name>
    <name evidence="4" type="ORF">AB4876_12435</name>
</gene>
<dbReference type="Proteomes" id="UP001557485">
    <property type="component" value="Unassembled WGS sequence"/>
</dbReference>
<name>A0ABV3U865_9GAMM</name>
<dbReference type="HAMAP" id="MF_00095">
    <property type="entry name" value="SfsA"/>
    <property type="match status" value="1"/>
</dbReference>
<dbReference type="Pfam" id="PF03749">
    <property type="entry name" value="SfsA"/>
    <property type="match status" value="1"/>
</dbReference>
<comment type="caution">
    <text evidence="4">The sequence shown here is derived from an EMBL/GenBank/DDBJ whole genome shotgun (WGS) entry which is preliminary data.</text>
</comment>
<evidence type="ECO:0000259" key="2">
    <source>
        <dbReference type="Pfam" id="PF03749"/>
    </source>
</evidence>
<accession>A0ABV3U865</accession>
<dbReference type="Gene3D" id="2.40.50.580">
    <property type="match status" value="1"/>
</dbReference>
<organism evidence="4 5">
    <name type="scientific">Zhongshania guokunii</name>
    <dbReference type="NCBI Taxonomy" id="641783"/>
    <lineage>
        <taxon>Bacteria</taxon>
        <taxon>Pseudomonadati</taxon>
        <taxon>Pseudomonadota</taxon>
        <taxon>Gammaproteobacteria</taxon>
        <taxon>Cellvibrionales</taxon>
        <taxon>Spongiibacteraceae</taxon>
        <taxon>Zhongshania</taxon>
    </lineage>
</organism>
<dbReference type="NCBIfam" id="TIGR00230">
    <property type="entry name" value="sfsA"/>
    <property type="match status" value="1"/>
</dbReference>
<dbReference type="Pfam" id="PF17746">
    <property type="entry name" value="SfsA_N"/>
    <property type="match status" value="1"/>
</dbReference>
<dbReference type="Gene3D" id="3.40.1350.60">
    <property type="match status" value="1"/>
</dbReference>
<protein>
    <recommendedName>
        <fullName evidence="1">Sugar fermentation stimulation protein homolog</fullName>
    </recommendedName>
</protein>
<evidence type="ECO:0000256" key="1">
    <source>
        <dbReference type="HAMAP-Rule" id="MF_00095"/>
    </source>
</evidence>
<dbReference type="PANTHER" id="PTHR30545">
    <property type="entry name" value="SUGAR FERMENTATION STIMULATION PROTEIN A"/>
    <property type="match status" value="1"/>
</dbReference>
<dbReference type="RefSeq" id="WP_368382010.1">
    <property type="nucleotide sequence ID" value="NZ_JBFRYA010000010.1"/>
</dbReference>